<evidence type="ECO:0000313" key="2">
    <source>
        <dbReference type="EMBL" id="PSH58703.1"/>
    </source>
</evidence>
<feature type="transmembrane region" description="Helical" evidence="1">
    <location>
        <begin position="98"/>
        <end position="119"/>
    </location>
</feature>
<feature type="transmembrane region" description="Helical" evidence="1">
    <location>
        <begin position="67"/>
        <end position="86"/>
    </location>
</feature>
<name>A0A2P7AWW9_9HYPH</name>
<dbReference type="Proteomes" id="UP000241158">
    <property type="component" value="Unassembled WGS sequence"/>
</dbReference>
<keyword evidence="1" id="KW-0812">Transmembrane</keyword>
<keyword evidence="1" id="KW-1133">Transmembrane helix</keyword>
<dbReference type="EMBL" id="PGGN01000002">
    <property type="protein sequence ID" value="PSH58703.1"/>
    <property type="molecule type" value="Genomic_DNA"/>
</dbReference>
<dbReference type="InterPro" id="IPR006696">
    <property type="entry name" value="DUF423"/>
</dbReference>
<reference evidence="3" key="1">
    <citation type="submission" date="2017-11" db="EMBL/GenBank/DDBJ databases">
        <authorList>
            <person name="Kuznetsova I."/>
            <person name="Sazanova A."/>
            <person name="Chirak E."/>
            <person name="Safronova V."/>
            <person name="Willems A."/>
        </authorList>
    </citation>
    <scope>NUCLEOTIDE SEQUENCE [LARGE SCALE GENOMIC DNA]</scope>
    <source>
        <strain evidence="3">PEPV15</strain>
    </source>
</reference>
<gene>
    <name evidence="2" type="ORF">CU100_14190</name>
</gene>
<keyword evidence="1" id="KW-0472">Membrane</keyword>
<feature type="transmembrane region" description="Helical" evidence="1">
    <location>
        <begin position="38"/>
        <end position="60"/>
    </location>
</feature>
<proteinExistence type="predicted"/>
<protein>
    <submittedName>
        <fullName evidence="2">DUF423 domain-containing protein</fullName>
    </submittedName>
</protein>
<keyword evidence="3" id="KW-1185">Reference proteome</keyword>
<feature type="transmembrane region" description="Helical" evidence="1">
    <location>
        <begin position="12"/>
        <end position="32"/>
    </location>
</feature>
<dbReference type="Pfam" id="PF04241">
    <property type="entry name" value="DUF423"/>
    <property type="match status" value="1"/>
</dbReference>
<accession>A0A2P7AWW9</accession>
<dbReference type="AlphaFoldDB" id="A0A2P7AWW9"/>
<organism evidence="2 3">
    <name type="scientific">Phyllobacterium endophyticum</name>
    <dbReference type="NCBI Taxonomy" id="1149773"/>
    <lineage>
        <taxon>Bacteria</taxon>
        <taxon>Pseudomonadati</taxon>
        <taxon>Pseudomonadota</taxon>
        <taxon>Alphaproteobacteria</taxon>
        <taxon>Hyphomicrobiales</taxon>
        <taxon>Phyllobacteriaceae</taxon>
        <taxon>Phyllobacterium</taxon>
    </lineage>
</organism>
<comment type="caution">
    <text evidence="2">The sequence shown here is derived from an EMBL/GenBank/DDBJ whole genome shotgun (WGS) entry which is preliminary data.</text>
</comment>
<evidence type="ECO:0000313" key="3">
    <source>
        <dbReference type="Proteomes" id="UP000241158"/>
    </source>
</evidence>
<evidence type="ECO:0000256" key="1">
    <source>
        <dbReference type="SAM" id="Phobius"/>
    </source>
</evidence>
<sequence length="128" mass="13236">MNTENNNLEINRIFASLGGLFGASGIAAYAAAAHGGAGHMSTIAPILFIHAPAFLALSLLAKLNRAALFGGVALALGLLFFVGDLISLEFASHRLFPFAAPLGGSLLILGWIIVAGTAFKGLDFRRPS</sequence>